<keyword evidence="2 6" id="KW-0645">Protease</keyword>
<dbReference type="Gene3D" id="3.50.30.30">
    <property type="match status" value="2"/>
</dbReference>
<dbReference type="Pfam" id="PF00082">
    <property type="entry name" value="Peptidase_S8"/>
    <property type="match status" value="2"/>
</dbReference>
<evidence type="ECO:0000259" key="7">
    <source>
        <dbReference type="Pfam" id="PF00082"/>
    </source>
</evidence>
<dbReference type="Gene3D" id="3.30.70.80">
    <property type="entry name" value="Peptidase S8 propeptide/proteinase inhibitor I9"/>
    <property type="match status" value="1"/>
</dbReference>
<dbReference type="InterPro" id="IPR000209">
    <property type="entry name" value="Peptidase_S8/S53_dom"/>
</dbReference>
<dbReference type="InterPro" id="IPR045051">
    <property type="entry name" value="SBT"/>
</dbReference>
<comment type="similarity">
    <text evidence="1 6">Belongs to the peptidase S8 family.</text>
</comment>
<dbReference type="Pfam" id="PF05922">
    <property type="entry name" value="Inhibitor_I9"/>
    <property type="match status" value="1"/>
</dbReference>
<keyword evidence="5 6" id="KW-0720">Serine protease</keyword>
<dbReference type="InterPro" id="IPR023828">
    <property type="entry name" value="Peptidase_S8_Ser-AS"/>
</dbReference>
<sequence length="985" mass="104065">MGDKPSGDISAVTAHTNMLQQVFGSNIASDSLLYSYKRSFNGFVVKLTEEEMKELEGMDGVVSIFPNEKKKLHTTRSWDFIGFPQQVNRTSVESDVIIAVLDTGIWPESDSFKDKGFGPPPSKWKGICQGLSNFTCNNKIIGARYYRSYGEFSPEDLQTPRDSEGHGTHTASTAAGGLVSMASLLGFGLGTARGGVPSARIAVYKICWSDGCADADILAAFDDAIADGVDIISLSVGGSTPKNYFADSIAIGAFHAMKNGILTSTSAGNDGPNFASITNFSPWSLSVAASTIDRKFFTKVQLGDSKVYEGISINTFEPNGMYPFIYGGDAPNITGGFSANTSRFCTRNSLDPNLVKGKIVLCDIFSNGTGAFLAGAVGTVMADRGAKDSAWPFPLPASYLGAQDGSSIAYYVTSTSNPTASILKSTEVNDTLAPFIVSFSSRGPNPATLDILKPDLAAPGVHILAAWPPISPISGVQGDTRAVLYTMQSGTSMACPHATGAAAYIKSFHPTWSPAAIKSALMTTALPMSAEKNPDAEFAYGAGQIDPLKSVNPGLVYDADKIDYVKFLCGQGYTTQTLQLVTGDNSVCSEATNGTVWDLNYPSFALSSSTFESITGVFTRTVTNVGSPVSTYKATVTGAPIGLQIQVVPDILSFTSLGQKLSFVLKVEGKEYIVYMGDLPKGDVSASALHINMLHQVFDSKIIGAKYYRSDGKLGLTGIKSPRDSEGHGSHTASMASLLGLGSGTARGGLPSARIAVYKICLSDGCSDAISFQDGILTSNAAGNWGPNHATTTNFSPWSLSVATSTIDRKFVTKVKLGNNKVYEGVSINTFEMKGMYPIIYGGDATNTTGADTVFQDECYNDFSTSYALPASSLGLSDGGRVLQYLHSTSKPTAIIEKIVEVEDKLAPFVASFSSRGPNPVTSDILKPDLTAPGVDIVAAWTKASTVTGYDWDTRVVPYNIVSGPSMACPNASGAAAYVKSFHPT</sequence>
<keyword evidence="11" id="KW-1185">Reference proteome</keyword>
<dbReference type="Gene3D" id="3.40.50.200">
    <property type="entry name" value="Peptidase S8/S53 domain"/>
    <property type="match status" value="3"/>
</dbReference>
<dbReference type="Proteomes" id="UP001227230">
    <property type="component" value="Chromosome 13"/>
</dbReference>
<reference evidence="10 11" key="1">
    <citation type="journal article" date="2023" name="Hortic Res">
        <title>The complete reference genome for grapevine (Vitis vinifera L.) genetics and breeding.</title>
        <authorList>
            <person name="Shi X."/>
            <person name="Cao S."/>
            <person name="Wang X."/>
            <person name="Huang S."/>
            <person name="Wang Y."/>
            <person name="Liu Z."/>
            <person name="Liu W."/>
            <person name="Leng X."/>
            <person name="Peng Y."/>
            <person name="Wang N."/>
            <person name="Wang Y."/>
            <person name="Ma Z."/>
            <person name="Xu X."/>
            <person name="Zhang F."/>
            <person name="Xue H."/>
            <person name="Zhong H."/>
            <person name="Wang Y."/>
            <person name="Zhang K."/>
            <person name="Velt A."/>
            <person name="Avia K."/>
            <person name="Holtgrawe D."/>
            <person name="Grimplet J."/>
            <person name="Matus J.T."/>
            <person name="Ware D."/>
            <person name="Wu X."/>
            <person name="Wang H."/>
            <person name="Liu C."/>
            <person name="Fang Y."/>
            <person name="Rustenholz C."/>
            <person name="Cheng Z."/>
            <person name="Xiao H."/>
            <person name="Zhou Y."/>
        </authorList>
    </citation>
    <scope>NUCLEOTIDE SEQUENCE [LARGE SCALE GENOMIC DNA]</scope>
    <source>
        <strain evidence="11">cv. Pinot noir / PN40024</strain>
        <tissue evidence="10">Leaf</tissue>
    </source>
</reference>
<feature type="active site" description="Charge relay system" evidence="6">
    <location>
        <position position="492"/>
    </location>
</feature>
<dbReference type="InterPro" id="IPR010259">
    <property type="entry name" value="S8pro/Inhibitor_I9"/>
</dbReference>
<evidence type="ECO:0000259" key="8">
    <source>
        <dbReference type="Pfam" id="PF05922"/>
    </source>
</evidence>
<dbReference type="PROSITE" id="PS00138">
    <property type="entry name" value="SUBTILASE_SER"/>
    <property type="match status" value="1"/>
</dbReference>
<feature type="domain" description="Peptidase S8/S53" evidence="7">
    <location>
        <begin position="94"/>
        <end position="543"/>
    </location>
</feature>
<feature type="active site" description="Charge relay system" evidence="6">
    <location>
        <position position="166"/>
    </location>
</feature>
<evidence type="ECO:0000256" key="4">
    <source>
        <dbReference type="ARBA" id="ARBA00022801"/>
    </source>
</evidence>
<gene>
    <name evidence="10" type="ORF">VitviT2T_019319</name>
</gene>
<proteinExistence type="inferred from homology"/>
<accession>A0ABY9D0P3</accession>
<evidence type="ECO:0000256" key="6">
    <source>
        <dbReference type="PROSITE-ProRule" id="PRU01240"/>
    </source>
</evidence>
<dbReference type="Gene3D" id="2.60.40.2310">
    <property type="match status" value="1"/>
</dbReference>
<feature type="domain" description="Inhibitor I9" evidence="8">
    <location>
        <begin position="10"/>
        <end position="73"/>
    </location>
</feature>
<dbReference type="InterPro" id="IPR015500">
    <property type="entry name" value="Peptidase_S8_subtilisin-rel"/>
</dbReference>
<dbReference type="PROSITE" id="PS51892">
    <property type="entry name" value="SUBTILASE"/>
    <property type="match status" value="1"/>
</dbReference>
<evidence type="ECO:0000259" key="9">
    <source>
        <dbReference type="Pfam" id="PF17766"/>
    </source>
</evidence>
<evidence type="ECO:0000256" key="2">
    <source>
        <dbReference type="ARBA" id="ARBA00022670"/>
    </source>
</evidence>
<evidence type="ECO:0000313" key="11">
    <source>
        <dbReference type="Proteomes" id="UP001227230"/>
    </source>
</evidence>
<keyword evidence="3" id="KW-0732">Signal</keyword>
<feature type="domain" description="Subtilisin-like protease fibronectin type-III" evidence="9">
    <location>
        <begin position="598"/>
        <end position="671"/>
    </location>
</feature>
<organism evidence="10 11">
    <name type="scientific">Vitis vinifera</name>
    <name type="common">Grape</name>
    <dbReference type="NCBI Taxonomy" id="29760"/>
    <lineage>
        <taxon>Eukaryota</taxon>
        <taxon>Viridiplantae</taxon>
        <taxon>Streptophyta</taxon>
        <taxon>Embryophyta</taxon>
        <taxon>Tracheophyta</taxon>
        <taxon>Spermatophyta</taxon>
        <taxon>Magnoliopsida</taxon>
        <taxon>eudicotyledons</taxon>
        <taxon>Gunneridae</taxon>
        <taxon>Pentapetalae</taxon>
        <taxon>rosids</taxon>
        <taxon>Vitales</taxon>
        <taxon>Vitaceae</taxon>
        <taxon>Viteae</taxon>
        <taxon>Vitis</taxon>
    </lineage>
</organism>
<dbReference type="Pfam" id="PF17766">
    <property type="entry name" value="fn3_6"/>
    <property type="match status" value="1"/>
</dbReference>
<dbReference type="EMBL" id="CP126660">
    <property type="protein sequence ID" value="WKA01010.1"/>
    <property type="molecule type" value="Genomic_DNA"/>
</dbReference>
<protein>
    <recommendedName>
        <fullName evidence="12">Cucumisin</fullName>
    </recommendedName>
</protein>
<name>A0ABY9D0P3_VITVI</name>
<keyword evidence="4 6" id="KW-0378">Hydrolase</keyword>
<dbReference type="CDD" id="cd04852">
    <property type="entry name" value="Peptidases_S8_3"/>
    <property type="match status" value="1"/>
</dbReference>
<evidence type="ECO:0000256" key="3">
    <source>
        <dbReference type="ARBA" id="ARBA00022729"/>
    </source>
</evidence>
<dbReference type="CDD" id="cd02120">
    <property type="entry name" value="PA_subtilisin_like"/>
    <property type="match status" value="1"/>
</dbReference>
<evidence type="ECO:0008006" key="12">
    <source>
        <dbReference type="Google" id="ProtNLM"/>
    </source>
</evidence>
<evidence type="ECO:0000256" key="1">
    <source>
        <dbReference type="ARBA" id="ARBA00011073"/>
    </source>
</evidence>
<feature type="active site" description="Charge relay system" evidence="6">
    <location>
        <position position="102"/>
    </location>
</feature>
<dbReference type="PRINTS" id="PR00723">
    <property type="entry name" value="SUBTILISIN"/>
</dbReference>
<dbReference type="PANTHER" id="PTHR10795">
    <property type="entry name" value="PROPROTEIN CONVERTASE SUBTILISIN/KEXIN"/>
    <property type="match status" value="1"/>
</dbReference>
<evidence type="ECO:0000313" key="10">
    <source>
        <dbReference type="EMBL" id="WKA01010.1"/>
    </source>
</evidence>
<dbReference type="InterPro" id="IPR041469">
    <property type="entry name" value="Subtilisin-like_FN3"/>
</dbReference>
<dbReference type="InterPro" id="IPR037045">
    <property type="entry name" value="S8pro/Inhibitor_I9_sf"/>
</dbReference>
<dbReference type="InterPro" id="IPR034197">
    <property type="entry name" value="Peptidases_S8_3"/>
</dbReference>
<dbReference type="InterPro" id="IPR036852">
    <property type="entry name" value="Peptidase_S8/S53_dom_sf"/>
</dbReference>
<dbReference type="SUPFAM" id="SSF52743">
    <property type="entry name" value="Subtilisin-like"/>
    <property type="match status" value="2"/>
</dbReference>
<feature type="domain" description="Peptidase S8/S53" evidence="7">
    <location>
        <begin position="720"/>
        <end position="984"/>
    </location>
</feature>
<evidence type="ECO:0000256" key="5">
    <source>
        <dbReference type="ARBA" id="ARBA00022825"/>
    </source>
</evidence>